<gene>
    <name evidence="1" type="ORF">HAU20_00700</name>
</gene>
<name>A0AA41CQT7_WEICO</name>
<dbReference type="AlphaFoldDB" id="A0AA41CQT7"/>
<protein>
    <submittedName>
        <fullName evidence="1">Uncharacterized protein</fullName>
    </submittedName>
</protein>
<keyword evidence="2" id="KW-1185">Reference proteome</keyword>
<accession>A0AA41CQT7</accession>
<evidence type="ECO:0000313" key="1">
    <source>
        <dbReference type="EMBL" id="MBJ7637941.1"/>
    </source>
</evidence>
<organism evidence="1 2">
    <name type="scientific">Weissella confusa</name>
    <name type="common">Lactobacillus confusus</name>
    <dbReference type="NCBI Taxonomy" id="1583"/>
    <lineage>
        <taxon>Bacteria</taxon>
        <taxon>Bacillati</taxon>
        <taxon>Bacillota</taxon>
        <taxon>Bacilli</taxon>
        <taxon>Lactobacillales</taxon>
        <taxon>Lactobacillaceae</taxon>
        <taxon>Weissella</taxon>
    </lineage>
</organism>
<proteinExistence type="predicted"/>
<comment type="caution">
    <text evidence="1">The sequence shown here is derived from an EMBL/GenBank/DDBJ whole genome shotgun (WGS) entry which is preliminary data.</text>
</comment>
<dbReference type="RefSeq" id="WP_199467938.1">
    <property type="nucleotide sequence ID" value="NZ_JAAOCP010000001.1"/>
</dbReference>
<reference evidence="1 2" key="1">
    <citation type="journal article" date="2021" name="Int. J. Food Microbiol.">
        <title>Safety demonstration of a microbial species for use in the food chain: Weissella confusa.</title>
        <authorList>
            <person name="Bourdichon F."/>
            <person name="Patrone V."/>
            <person name="Fontana A."/>
            <person name="Milani G."/>
            <person name="Morelli L."/>
        </authorList>
    </citation>
    <scope>NUCLEOTIDE SEQUENCE [LARGE SCALE GENOMIC DNA]</scope>
    <source>
        <strain evidence="1 2">CCUG 43002</strain>
    </source>
</reference>
<dbReference type="Proteomes" id="UP000728106">
    <property type="component" value="Unassembled WGS sequence"/>
</dbReference>
<evidence type="ECO:0000313" key="2">
    <source>
        <dbReference type="Proteomes" id="UP000728106"/>
    </source>
</evidence>
<sequence>MMTTVVIVIAIVAVVIEHKLSGRVINELNAENHSLVDKHNSLVDDYNEELALVKESNELNRELMLQLYAYLEMFGVTAEPDDLSAFTEQVRLAAVANGYNPDGIGPKFFEWMSYKHDHGLLTKQRGNQYWQCQETLRMLRFRS</sequence>
<dbReference type="EMBL" id="JAAOCP010000001">
    <property type="protein sequence ID" value="MBJ7637941.1"/>
    <property type="molecule type" value="Genomic_DNA"/>
</dbReference>